<keyword evidence="4" id="KW-1185">Reference proteome</keyword>
<feature type="transmembrane region" description="Helical" evidence="1">
    <location>
        <begin position="198"/>
        <end position="216"/>
    </location>
</feature>
<reference evidence="3" key="1">
    <citation type="submission" date="2023-03" db="EMBL/GenBank/DDBJ databases">
        <title>Massive genome expansion in bonnet fungi (Mycena s.s.) driven by repeated elements and novel gene families across ecological guilds.</title>
        <authorList>
            <consortium name="Lawrence Berkeley National Laboratory"/>
            <person name="Harder C.B."/>
            <person name="Miyauchi S."/>
            <person name="Viragh M."/>
            <person name="Kuo A."/>
            <person name="Thoen E."/>
            <person name="Andreopoulos B."/>
            <person name="Lu D."/>
            <person name="Skrede I."/>
            <person name="Drula E."/>
            <person name="Henrissat B."/>
            <person name="Morin E."/>
            <person name="Kohler A."/>
            <person name="Barry K."/>
            <person name="LaButti K."/>
            <person name="Morin E."/>
            <person name="Salamov A."/>
            <person name="Lipzen A."/>
            <person name="Mereny Z."/>
            <person name="Hegedus B."/>
            <person name="Baldrian P."/>
            <person name="Stursova M."/>
            <person name="Weitz H."/>
            <person name="Taylor A."/>
            <person name="Grigoriev I.V."/>
            <person name="Nagy L.G."/>
            <person name="Martin F."/>
            <person name="Kauserud H."/>
        </authorList>
    </citation>
    <scope>NUCLEOTIDE SEQUENCE</scope>
    <source>
        <strain evidence="3">CBHHK002</strain>
    </source>
</reference>
<proteinExistence type="predicted"/>
<keyword evidence="1" id="KW-0472">Membrane</keyword>
<comment type="caution">
    <text evidence="3">The sequence shown here is derived from an EMBL/GenBank/DDBJ whole genome shotgun (WGS) entry which is preliminary data.</text>
</comment>
<evidence type="ECO:0000313" key="4">
    <source>
        <dbReference type="Proteomes" id="UP001218218"/>
    </source>
</evidence>
<evidence type="ECO:0000256" key="1">
    <source>
        <dbReference type="SAM" id="Phobius"/>
    </source>
</evidence>
<dbReference type="Proteomes" id="UP001218218">
    <property type="component" value="Unassembled WGS sequence"/>
</dbReference>
<feature type="transmembrane region" description="Helical" evidence="1">
    <location>
        <begin position="316"/>
        <end position="335"/>
    </location>
</feature>
<gene>
    <name evidence="3" type="ORF">DFH08DRAFT_1050020</name>
</gene>
<organism evidence="3 4">
    <name type="scientific">Mycena albidolilacea</name>
    <dbReference type="NCBI Taxonomy" id="1033008"/>
    <lineage>
        <taxon>Eukaryota</taxon>
        <taxon>Fungi</taxon>
        <taxon>Dikarya</taxon>
        <taxon>Basidiomycota</taxon>
        <taxon>Agaricomycotina</taxon>
        <taxon>Agaricomycetes</taxon>
        <taxon>Agaricomycetidae</taxon>
        <taxon>Agaricales</taxon>
        <taxon>Marasmiineae</taxon>
        <taxon>Mycenaceae</taxon>
        <taxon>Mycena</taxon>
    </lineage>
</organism>
<keyword evidence="1" id="KW-0812">Transmembrane</keyword>
<feature type="transmembrane region" description="Helical" evidence="1">
    <location>
        <begin position="347"/>
        <end position="370"/>
    </location>
</feature>
<accession>A0AAD6Z6I6</accession>
<feature type="chain" id="PRO_5042085436" evidence="2">
    <location>
        <begin position="16"/>
        <end position="390"/>
    </location>
</feature>
<sequence>MILLLLLAHSFPISGRPLPIQHPDSRAAAESCDDINSCRKLFDIIWGCLATIFAATWVSAHPNVPPPNQSRLALFWRRLRMMLMAIIAPEVMVGFAARQFVTARWYSKEYNISKAYGFFISMGGFASRTGHHPVTAPKQLRDIPRYLTDIRTIDMEDIKDKSKSDTLSKCIALFQGLWFIAQCIARVSQNLPVTELEVATFAFSVVNILIWGLWWNKALDVQRPIRIGPHDSSEIYNSEPLLSRYELDDPGASLLPGLKTPGAKLWNADASEQGVNFDDGSFLMGCFVGTVFGGIHCAGWNGDFPSTLEMRMWRSCSVLVAADPVIFVLTMRFSGAVSGSASMTRGVLLMLTLIYIIARLFLIVLPLVALRNPQPGMLMDVNWSAYISHI</sequence>
<dbReference type="AlphaFoldDB" id="A0AAD6Z6I6"/>
<keyword evidence="2" id="KW-0732">Signal</keyword>
<feature type="transmembrane region" description="Helical" evidence="1">
    <location>
        <begin position="81"/>
        <end position="101"/>
    </location>
</feature>
<protein>
    <submittedName>
        <fullName evidence="3">Uncharacterized protein</fullName>
    </submittedName>
</protein>
<dbReference type="PANTHER" id="PTHR35043:SF7">
    <property type="entry name" value="TRANSCRIPTION FACTOR DOMAIN-CONTAINING PROTEIN"/>
    <property type="match status" value="1"/>
</dbReference>
<evidence type="ECO:0000256" key="2">
    <source>
        <dbReference type="SAM" id="SignalP"/>
    </source>
</evidence>
<name>A0AAD6Z6I6_9AGAR</name>
<dbReference type="PANTHER" id="PTHR35043">
    <property type="entry name" value="TRANSCRIPTION FACTOR DOMAIN-CONTAINING PROTEIN"/>
    <property type="match status" value="1"/>
</dbReference>
<evidence type="ECO:0000313" key="3">
    <source>
        <dbReference type="EMBL" id="KAJ7309334.1"/>
    </source>
</evidence>
<dbReference type="EMBL" id="JARIHO010000082">
    <property type="protein sequence ID" value="KAJ7309334.1"/>
    <property type="molecule type" value="Genomic_DNA"/>
</dbReference>
<keyword evidence="1" id="KW-1133">Transmembrane helix</keyword>
<feature type="signal peptide" evidence="2">
    <location>
        <begin position="1"/>
        <end position="15"/>
    </location>
</feature>